<proteinExistence type="predicted"/>
<dbReference type="EMBL" id="CAACVG010001431">
    <property type="protein sequence ID" value="VEN35296.1"/>
    <property type="molecule type" value="Genomic_DNA"/>
</dbReference>
<dbReference type="AlphaFoldDB" id="A0A653BI67"/>
<gene>
    <name evidence="1" type="ORF">CALMAC_LOCUS1236</name>
</gene>
<protein>
    <submittedName>
        <fullName evidence="1">Uncharacterized protein</fullName>
    </submittedName>
</protein>
<evidence type="ECO:0000313" key="1">
    <source>
        <dbReference type="EMBL" id="VEN35296.1"/>
    </source>
</evidence>
<accession>A0A653BI67</accession>
<sequence>MSFSSNALRNVVAKAGPSRAYHVKKTMKGYVLAPSGRRKVEIENPYQQQKVRQRSKMVNEAMLNKQKQLWIQDSWMQPEKEKKTLELITAILGTPRMTEENLYQQRKIRERSKIMNGAMLNKQKQLWVKCNTYLWTPTWTPFG</sequence>
<name>A0A653BI67_CALMS</name>
<keyword evidence="2" id="KW-1185">Reference proteome</keyword>
<dbReference type="OrthoDB" id="10359565at2759"/>
<organism evidence="1 2">
    <name type="scientific">Callosobruchus maculatus</name>
    <name type="common">Southern cowpea weevil</name>
    <name type="synonym">Pulse bruchid</name>
    <dbReference type="NCBI Taxonomy" id="64391"/>
    <lineage>
        <taxon>Eukaryota</taxon>
        <taxon>Metazoa</taxon>
        <taxon>Ecdysozoa</taxon>
        <taxon>Arthropoda</taxon>
        <taxon>Hexapoda</taxon>
        <taxon>Insecta</taxon>
        <taxon>Pterygota</taxon>
        <taxon>Neoptera</taxon>
        <taxon>Endopterygota</taxon>
        <taxon>Coleoptera</taxon>
        <taxon>Polyphaga</taxon>
        <taxon>Cucujiformia</taxon>
        <taxon>Chrysomeloidea</taxon>
        <taxon>Chrysomelidae</taxon>
        <taxon>Bruchinae</taxon>
        <taxon>Bruchini</taxon>
        <taxon>Callosobruchus</taxon>
    </lineage>
</organism>
<dbReference type="Proteomes" id="UP000410492">
    <property type="component" value="Unassembled WGS sequence"/>
</dbReference>
<reference evidence="1 2" key="1">
    <citation type="submission" date="2019-01" db="EMBL/GenBank/DDBJ databases">
        <authorList>
            <person name="Sayadi A."/>
        </authorList>
    </citation>
    <scope>NUCLEOTIDE SEQUENCE [LARGE SCALE GENOMIC DNA]</scope>
</reference>
<evidence type="ECO:0000313" key="2">
    <source>
        <dbReference type="Proteomes" id="UP000410492"/>
    </source>
</evidence>